<keyword evidence="5" id="KW-1185">Reference proteome</keyword>
<dbReference type="Pfam" id="PF03061">
    <property type="entry name" value="4HBT"/>
    <property type="match status" value="1"/>
</dbReference>
<comment type="similarity">
    <text evidence="1">Belongs to the thioesterase PaaI family.</text>
</comment>
<dbReference type="SUPFAM" id="SSF54637">
    <property type="entry name" value="Thioesterase/thiol ester dehydrase-isomerase"/>
    <property type="match status" value="1"/>
</dbReference>
<reference evidence="4 5" key="1">
    <citation type="submission" date="2016-10" db="EMBL/GenBank/DDBJ databases">
        <authorList>
            <person name="de Groot N.N."/>
        </authorList>
    </citation>
    <scope>NUCLEOTIDE SEQUENCE [LARGE SCALE GENOMIC DNA]</scope>
    <source>
        <strain evidence="4 5">DSM 29439</strain>
    </source>
</reference>
<dbReference type="EMBL" id="FOJB01000001">
    <property type="protein sequence ID" value="SEW31255.1"/>
    <property type="molecule type" value="Genomic_DNA"/>
</dbReference>
<dbReference type="InterPro" id="IPR003736">
    <property type="entry name" value="PAAI_dom"/>
</dbReference>
<dbReference type="Proteomes" id="UP000199650">
    <property type="component" value="Unassembled WGS sequence"/>
</dbReference>
<dbReference type="FunFam" id="3.10.129.10:FF:000022">
    <property type="entry name" value="Phenylacetic acid degradation protein"/>
    <property type="match status" value="1"/>
</dbReference>
<dbReference type="PANTHER" id="PTHR42856:SF1">
    <property type="entry name" value="ACYL-COENZYME A THIOESTERASE PAAI"/>
    <property type="match status" value="1"/>
</dbReference>
<dbReference type="InterPro" id="IPR052723">
    <property type="entry name" value="Acyl-CoA_thioesterase_PaaI"/>
</dbReference>
<keyword evidence="2" id="KW-0378">Hydrolase</keyword>
<evidence type="ECO:0000259" key="3">
    <source>
        <dbReference type="Pfam" id="PF03061"/>
    </source>
</evidence>
<dbReference type="InterPro" id="IPR011973">
    <property type="entry name" value="PaaD"/>
</dbReference>
<dbReference type="RefSeq" id="WP_091431696.1">
    <property type="nucleotide sequence ID" value="NZ_FOJB01000001.1"/>
</dbReference>
<name>A0A1I0QV08_9RHOB</name>
<dbReference type="AlphaFoldDB" id="A0A1I0QV08"/>
<dbReference type="Gene3D" id="3.10.129.10">
    <property type="entry name" value="Hotdog Thioesterase"/>
    <property type="match status" value="1"/>
</dbReference>
<gene>
    <name evidence="4" type="ORF">SAMN05444851_2959</name>
</gene>
<dbReference type="CDD" id="cd03443">
    <property type="entry name" value="PaaI_thioesterase"/>
    <property type="match status" value="1"/>
</dbReference>
<evidence type="ECO:0000313" key="5">
    <source>
        <dbReference type="Proteomes" id="UP000199650"/>
    </source>
</evidence>
<dbReference type="NCBIfam" id="TIGR02286">
    <property type="entry name" value="PaaD"/>
    <property type="match status" value="1"/>
</dbReference>
<dbReference type="InterPro" id="IPR029069">
    <property type="entry name" value="HotDog_dom_sf"/>
</dbReference>
<dbReference type="InterPro" id="IPR006683">
    <property type="entry name" value="Thioestr_dom"/>
</dbReference>
<evidence type="ECO:0000256" key="2">
    <source>
        <dbReference type="ARBA" id="ARBA00022801"/>
    </source>
</evidence>
<protein>
    <submittedName>
        <fullName evidence="4">Acyl-CoA thioesterase</fullName>
    </submittedName>
</protein>
<accession>A0A1I0QV08</accession>
<dbReference type="PANTHER" id="PTHR42856">
    <property type="entry name" value="ACYL-COENZYME A THIOESTERASE PAAI"/>
    <property type="match status" value="1"/>
</dbReference>
<dbReference type="GO" id="GO:0016289">
    <property type="term" value="F:acyl-CoA hydrolase activity"/>
    <property type="evidence" value="ECO:0007669"/>
    <property type="project" value="TreeGrafter"/>
</dbReference>
<evidence type="ECO:0000313" key="4">
    <source>
        <dbReference type="EMBL" id="SEW31255.1"/>
    </source>
</evidence>
<dbReference type="STRING" id="1173584.SAMN05444851_2959"/>
<dbReference type="OrthoDB" id="32575at2"/>
<proteinExistence type="inferred from homology"/>
<organism evidence="4 5">
    <name type="scientific">Aliiroseovarius sediminilitoris</name>
    <dbReference type="NCBI Taxonomy" id="1173584"/>
    <lineage>
        <taxon>Bacteria</taxon>
        <taxon>Pseudomonadati</taxon>
        <taxon>Pseudomonadota</taxon>
        <taxon>Alphaproteobacteria</taxon>
        <taxon>Rhodobacterales</taxon>
        <taxon>Paracoccaceae</taxon>
        <taxon>Aliiroseovarius</taxon>
    </lineage>
</organism>
<dbReference type="NCBIfam" id="TIGR00369">
    <property type="entry name" value="unchar_dom_1"/>
    <property type="match status" value="1"/>
</dbReference>
<sequence length="143" mass="15301">MTPQDRAERAAKAMWDDDPASQGLGMSLDRIGPGHAVISMKVRGNMVNGHGICHGGFIFTLADSAFAFACNSYNHCVVAQHNSITYLMPGKLGELLTATASETSRTGRSGIYDVTVTGEDGRNVALFRGHSRQISGTHFDEDA</sequence>
<feature type="domain" description="Thioesterase" evidence="3">
    <location>
        <begin position="50"/>
        <end position="124"/>
    </location>
</feature>
<evidence type="ECO:0000256" key="1">
    <source>
        <dbReference type="ARBA" id="ARBA00008324"/>
    </source>
</evidence>